<dbReference type="Proteomes" id="UP000199337">
    <property type="component" value="Unassembled WGS sequence"/>
</dbReference>
<name>A0A1I2XZX3_9FIRM</name>
<evidence type="ECO:0008006" key="3">
    <source>
        <dbReference type="Google" id="ProtNLM"/>
    </source>
</evidence>
<dbReference type="InterPro" id="IPR009706">
    <property type="entry name" value="DUF1287"/>
</dbReference>
<protein>
    <recommendedName>
        <fullName evidence="3">DUF1287 domain-containing protein</fullName>
    </recommendedName>
</protein>
<sequence>MPVNVNKSGPKNRCFLSKDLGVVCFLFVVLFLAAGCSTTANQPPGEKTKEINKPSPSPVELIPEEKLCVYDLAVLGARQEVINAVSYDAAYRKLDYPDGDVPPDRGACTDVVIRAYRNAGIDLQKLIHEDMQAAFKSYPQNWGLDGPDPNIDHRRVPNQMKFFERHGQALTLSTAKADLADWQWGDVVYWKFTNGLEHCGIISDRKNDQGMPLAIHNAGLAREEDCLERWEIIGHYRYP</sequence>
<dbReference type="STRING" id="341036.SAMN05660649_04218"/>
<reference evidence="2" key="1">
    <citation type="submission" date="2016-10" db="EMBL/GenBank/DDBJ databases">
        <authorList>
            <person name="Varghese N."/>
            <person name="Submissions S."/>
        </authorList>
    </citation>
    <scope>NUCLEOTIDE SEQUENCE [LARGE SCALE GENOMIC DNA]</scope>
    <source>
        <strain evidence="2">DSM 17038</strain>
    </source>
</reference>
<proteinExistence type="predicted"/>
<keyword evidence="2" id="KW-1185">Reference proteome</keyword>
<dbReference type="Pfam" id="PF06940">
    <property type="entry name" value="DUF1287"/>
    <property type="match status" value="1"/>
</dbReference>
<dbReference type="RefSeq" id="WP_092474063.1">
    <property type="nucleotide sequence ID" value="NZ_FOOX01000019.1"/>
</dbReference>
<evidence type="ECO:0000313" key="1">
    <source>
        <dbReference type="EMBL" id="SFH19024.1"/>
    </source>
</evidence>
<dbReference type="EMBL" id="FOOX01000019">
    <property type="protein sequence ID" value="SFH19024.1"/>
    <property type="molecule type" value="Genomic_DNA"/>
</dbReference>
<organism evidence="1 2">
    <name type="scientific">Desulfotruncus arcticus DSM 17038</name>
    <dbReference type="NCBI Taxonomy" id="1121424"/>
    <lineage>
        <taxon>Bacteria</taxon>
        <taxon>Bacillati</taxon>
        <taxon>Bacillota</taxon>
        <taxon>Clostridia</taxon>
        <taxon>Eubacteriales</taxon>
        <taxon>Desulfallaceae</taxon>
        <taxon>Desulfotruncus</taxon>
    </lineage>
</organism>
<accession>A0A1I2XZX3</accession>
<evidence type="ECO:0000313" key="2">
    <source>
        <dbReference type="Proteomes" id="UP000199337"/>
    </source>
</evidence>
<gene>
    <name evidence="1" type="ORF">SAMN05660649_04218</name>
</gene>
<dbReference type="OrthoDB" id="114026at2"/>
<dbReference type="AlphaFoldDB" id="A0A1I2XZX3"/>